<accession>A0A4Y3PMW1</accession>
<dbReference type="Proteomes" id="UP000316882">
    <property type="component" value="Unassembled WGS sequence"/>
</dbReference>
<dbReference type="GeneID" id="87613055"/>
<evidence type="ECO:0000313" key="2">
    <source>
        <dbReference type="Proteomes" id="UP000316882"/>
    </source>
</evidence>
<dbReference type="AlphaFoldDB" id="A0A4Y3PMW1"/>
<dbReference type="Pfam" id="PF14433">
    <property type="entry name" value="SUKH-3"/>
    <property type="match status" value="1"/>
</dbReference>
<dbReference type="EMBL" id="BJMH01000065">
    <property type="protein sequence ID" value="GEB35882.1"/>
    <property type="molecule type" value="Genomic_DNA"/>
</dbReference>
<dbReference type="RefSeq" id="WP_122965459.1">
    <property type="nucleotide sequence ID" value="NZ_BJMH01000065.1"/>
</dbReference>
<dbReference type="InterPro" id="IPR025850">
    <property type="entry name" value="SUKH-3"/>
</dbReference>
<organism evidence="1 2">
    <name type="scientific">Brevibacillus parabrevis</name>
    <dbReference type="NCBI Taxonomy" id="54914"/>
    <lineage>
        <taxon>Bacteria</taxon>
        <taxon>Bacillati</taxon>
        <taxon>Bacillota</taxon>
        <taxon>Bacilli</taxon>
        <taxon>Bacillales</taxon>
        <taxon>Paenibacillaceae</taxon>
        <taxon>Brevibacillus</taxon>
    </lineage>
</organism>
<sequence>MLSDKALDVLIRSGWYEGRKIDIKETISFLETRGFTIFSCVEKLLEEFGGIEYLYTKKDGTIESFHFIPETALGDILEREDFSEFEYWFQEPLVIIGEAYRRNMNLFMSASGIVYGEYGGYDLYKFGNNIYEALETLCMPKPAEKIKNPSLS</sequence>
<evidence type="ECO:0000313" key="1">
    <source>
        <dbReference type="EMBL" id="GEB35882.1"/>
    </source>
</evidence>
<gene>
    <name evidence="1" type="ORF">BPA01_54620</name>
</gene>
<proteinExistence type="predicted"/>
<protein>
    <recommendedName>
        <fullName evidence="3">SUKH-3 domain-containing protein</fullName>
    </recommendedName>
</protein>
<evidence type="ECO:0008006" key="3">
    <source>
        <dbReference type="Google" id="ProtNLM"/>
    </source>
</evidence>
<reference evidence="1 2" key="1">
    <citation type="submission" date="2019-06" db="EMBL/GenBank/DDBJ databases">
        <title>Whole genome shotgun sequence of Brevibacillus parabrevis NBRC 12334.</title>
        <authorList>
            <person name="Hosoyama A."/>
            <person name="Uohara A."/>
            <person name="Ohji S."/>
            <person name="Ichikawa N."/>
        </authorList>
    </citation>
    <scope>NUCLEOTIDE SEQUENCE [LARGE SCALE GENOMIC DNA]</scope>
    <source>
        <strain evidence="1 2">NBRC 12334</strain>
    </source>
</reference>
<name>A0A4Y3PMW1_BREPA</name>
<keyword evidence="2" id="KW-1185">Reference proteome</keyword>
<comment type="caution">
    <text evidence="1">The sequence shown here is derived from an EMBL/GenBank/DDBJ whole genome shotgun (WGS) entry which is preliminary data.</text>
</comment>